<evidence type="ECO:0000256" key="8">
    <source>
        <dbReference type="SAM" id="Phobius"/>
    </source>
</evidence>
<dbReference type="AlphaFoldDB" id="A0A2T0TRC0"/>
<feature type="transmembrane region" description="Helical" evidence="8">
    <location>
        <begin position="152"/>
        <end position="172"/>
    </location>
</feature>
<dbReference type="EMBL" id="PVTG01000010">
    <property type="protein sequence ID" value="PRY48230.1"/>
    <property type="molecule type" value="Genomic_DNA"/>
</dbReference>
<evidence type="ECO:0000256" key="6">
    <source>
        <dbReference type="ARBA" id="ARBA00023136"/>
    </source>
</evidence>
<feature type="transmembrane region" description="Helical" evidence="8">
    <location>
        <begin position="79"/>
        <end position="99"/>
    </location>
</feature>
<feature type="transmembrane region" description="Helical" evidence="8">
    <location>
        <begin position="384"/>
        <end position="404"/>
    </location>
</feature>
<evidence type="ECO:0000313" key="9">
    <source>
        <dbReference type="EMBL" id="PRY48230.1"/>
    </source>
</evidence>
<comment type="subcellular location">
    <subcellularLocation>
        <location evidence="1">Cell membrane</location>
        <topology evidence="1">Multi-pass membrane protein</topology>
    </subcellularLocation>
</comment>
<feature type="transmembrane region" description="Helical" evidence="8">
    <location>
        <begin position="209"/>
        <end position="230"/>
    </location>
</feature>
<evidence type="ECO:0000313" key="10">
    <source>
        <dbReference type="Proteomes" id="UP000239210"/>
    </source>
</evidence>
<feature type="transmembrane region" description="Helical" evidence="8">
    <location>
        <begin position="299"/>
        <end position="317"/>
    </location>
</feature>
<name>A0A2T0TRC0_9ACTN</name>
<comment type="similarity">
    <text evidence="7">Belongs to the glycosyltransferase 87 family.</text>
</comment>
<accession>A0A2T0TRC0</accession>
<evidence type="ECO:0000256" key="5">
    <source>
        <dbReference type="ARBA" id="ARBA00022989"/>
    </source>
</evidence>
<dbReference type="OrthoDB" id="3405704at2"/>
<keyword evidence="3 9" id="KW-0808">Transferase</keyword>
<feature type="transmembrane region" description="Helical" evidence="8">
    <location>
        <begin position="272"/>
        <end position="290"/>
    </location>
</feature>
<evidence type="ECO:0000256" key="2">
    <source>
        <dbReference type="ARBA" id="ARBA00022475"/>
    </source>
</evidence>
<dbReference type="InterPro" id="IPR018584">
    <property type="entry name" value="GT87"/>
</dbReference>
<feature type="transmembrane region" description="Helical" evidence="8">
    <location>
        <begin position="129"/>
        <end position="145"/>
    </location>
</feature>
<comment type="caution">
    <text evidence="9">The sequence shown here is derived from an EMBL/GenBank/DDBJ whole genome shotgun (WGS) entry which is preliminary data.</text>
</comment>
<keyword evidence="6 8" id="KW-0472">Membrane</keyword>
<feature type="transmembrane region" description="Helical" evidence="8">
    <location>
        <begin position="323"/>
        <end position="341"/>
    </location>
</feature>
<keyword evidence="2" id="KW-1003">Cell membrane</keyword>
<evidence type="ECO:0000256" key="1">
    <source>
        <dbReference type="ARBA" id="ARBA00004651"/>
    </source>
</evidence>
<evidence type="ECO:0000256" key="3">
    <source>
        <dbReference type="ARBA" id="ARBA00022679"/>
    </source>
</evidence>
<proteinExistence type="inferred from homology"/>
<organism evidence="9 10">
    <name type="scientific">Geodermatophilus tzadiensis</name>
    <dbReference type="NCBI Taxonomy" id="1137988"/>
    <lineage>
        <taxon>Bacteria</taxon>
        <taxon>Bacillati</taxon>
        <taxon>Actinomycetota</taxon>
        <taxon>Actinomycetes</taxon>
        <taxon>Geodermatophilales</taxon>
        <taxon>Geodermatophilaceae</taxon>
        <taxon>Geodermatophilus</taxon>
    </lineage>
</organism>
<keyword evidence="9" id="KW-0328">Glycosyltransferase</keyword>
<dbReference type="GO" id="GO:0016758">
    <property type="term" value="F:hexosyltransferase activity"/>
    <property type="evidence" value="ECO:0007669"/>
    <property type="project" value="InterPro"/>
</dbReference>
<dbReference type="Pfam" id="PF09594">
    <property type="entry name" value="GT87"/>
    <property type="match status" value="1"/>
</dbReference>
<dbReference type="Proteomes" id="UP000239210">
    <property type="component" value="Unassembled WGS sequence"/>
</dbReference>
<evidence type="ECO:0000256" key="4">
    <source>
        <dbReference type="ARBA" id="ARBA00022692"/>
    </source>
</evidence>
<sequence>MRRRTRPRAAASRVGAVRVAAQAGVVLALVALAAVVSVVVPNDPWHDFFDLRVYRGAVASWLEGRPLYDYTYGRTPYGFTYPPFAALLVAPMALLPPAAVAAGHTLLNLAVLTGLTWWLVTPLARRHGWPLPSAWLAALPVLFVLEPVRETIGYGQVNLLLAALVLADVAALRRGSRWAGVGTGLAAAVKLTPGLFVVYLLLTGRRRAAGVATATTAAATLLAFAVAPATSWRFWTQTLWQTERVGRPDKTSNQSLLGGLARLTDPADPPRLLWLLAAVVVLVAVVARAVRVARAGDDLAGVALTGLAACLVSPISWSHHFVWLVPALVVLVDVAAGTPTAPGRWQARSRAAAGTLAAVTTVVLASSAIWFAEADPGHHHDLGVAGLLVEDLWLLLTLAVVVALPVRAGRAAARTTAPSPPAGSSPR</sequence>
<keyword evidence="10" id="KW-1185">Reference proteome</keyword>
<feature type="transmembrane region" description="Helical" evidence="8">
    <location>
        <begin position="20"/>
        <end position="40"/>
    </location>
</feature>
<keyword evidence="5 8" id="KW-1133">Transmembrane helix</keyword>
<protein>
    <submittedName>
        <fullName evidence="9">Alpha-1,2-mannosyltransferase</fullName>
    </submittedName>
</protein>
<feature type="transmembrane region" description="Helical" evidence="8">
    <location>
        <begin position="178"/>
        <end position="202"/>
    </location>
</feature>
<feature type="transmembrane region" description="Helical" evidence="8">
    <location>
        <begin position="106"/>
        <end position="123"/>
    </location>
</feature>
<dbReference type="GO" id="GO:0005886">
    <property type="term" value="C:plasma membrane"/>
    <property type="evidence" value="ECO:0007669"/>
    <property type="project" value="UniProtKB-SubCell"/>
</dbReference>
<feature type="transmembrane region" description="Helical" evidence="8">
    <location>
        <begin position="353"/>
        <end position="372"/>
    </location>
</feature>
<evidence type="ECO:0000256" key="7">
    <source>
        <dbReference type="ARBA" id="ARBA00024033"/>
    </source>
</evidence>
<keyword evidence="4 8" id="KW-0812">Transmembrane</keyword>
<gene>
    <name evidence="9" type="ORF">LY71_110121</name>
</gene>
<dbReference type="RefSeq" id="WP_146146148.1">
    <property type="nucleotide sequence ID" value="NZ_PVTG01000010.1"/>
</dbReference>
<reference evidence="9 10" key="1">
    <citation type="submission" date="2018-03" db="EMBL/GenBank/DDBJ databases">
        <title>Genomic Encyclopedia of Archaeal and Bacterial Type Strains, Phase II (KMG-II): from individual species to whole genera.</title>
        <authorList>
            <person name="Goeker M."/>
        </authorList>
    </citation>
    <scope>NUCLEOTIDE SEQUENCE [LARGE SCALE GENOMIC DNA]</scope>
    <source>
        <strain evidence="9 10">DSM 45416</strain>
    </source>
</reference>